<protein>
    <submittedName>
        <fullName evidence="1">Uncharacterized protein</fullName>
    </submittedName>
</protein>
<sequence length="69" mass="7737">MAITPSSTTTTFNPSSFLTLSIKLDRENYFLWRTTILSVLEAFPMDGFVNGDITEPPQYIQVASTDEES</sequence>
<gene>
    <name evidence="1" type="ORF">L6164_005669</name>
</gene>
<evidence type="ECO:0000313" key="2">
    <source>
        <dbReference type="Proteomes" id="UP000828941"/>
    </source>
</evidence>
<keyword evidence="2" id="KW-1185">Reference proteome</keyword>
<dbReference type="Proteomes" id="UP000828941">
    <property type="component" value="Chromosome 3"/>
</dbReference>
<reference evidence="1 2" key="1">
    <citation type="journal article" date="2022" name="DNA Res.">
        <title>Chromosomal-level genome assembly of the orchid tree Bauhinia variegata (Leguminosae; Cercidoideae) supports the allotetraploid origin hypothesis of Bauhinia.</title>
        <authorList>
            <person name="Zhong Y."/>
            <person name="Chen Y."/>
            <person name="Zheng D."/>
            <person name="Pang J."/>
            <person name="Liu Y."/>
            <person name="Luo S."/>
            <person name="Meng S."/>
            <person name="Qian L."/>
            <person name="Wei D."/>
            <person name="Dai S."/>
            <person name="Zhou R."/>
        </authorList>
    </citation>
    <scope>NUCLEOTIDE SEQUENCE [LARGE SCALE GENOMIC DNA]</scope>
    <source>
        <strain evidence="1">BV-YZ2020</strain>
    </source>
</reference>
<dbReference type="EMBL" id="CM039428">
    <property type="protein sequence ID" value="KAI4351293.1"/>
    <property type="molecule type" value="Genomic_DNA"/>
</dbReference>
<comment type="caution">
    <text evidence="1">The sequence shown here is derived from an EMBL/GenBank/DDBJ whole genome shotgun (WGS) entry which is preliminary data.</text>
</comment>
<evidence type="ECO:0000313" key="1">
    <source>
        <dbReference type="EMBL" id="KAI4351293.1"/>
    </source>
</evidence>
<accession>A0ACB9PRZ7</accession>
<name>A0ACB9PRZ7_BAUVA</name>
<proteinExistence type="predicted"/>
<organism evidence="1 2">
    <name type="scientific">Bauhinia variegata</name>
    <name type="common">Purple orchid tree</name>
    <name type="synonym">Phanera variegata</name>
    <dbReference type="NCBI Taxonomy" id="167791"/>
    <lineage>
        <taxon>Eukaryota</taxon>
        <taxon>Viridiplantae</taxon>
        <taxon>Streptophyta</taxon>
        <taxon>Embryophyta</taxon>
        <taxon>Tracheophyta</taxon>
        <taxon>Spermatophyta</taxon>
        <taxon>Magnoliopsida</taxon>
        <taxon>eudicotyledons</taxon>
        <taxon>Gunneridae</taxon>
        <taxon>Pentapetalae</taxon>
        <taxon>rosids</taxon>
        <taxon>fabids</taxon>
        <taxon>Fabales</taxon>
        <taxon>Fabaceae</taxon>
        <taxon>Cercidoideae</taxon>
        <taxon>Cercideae</taxon>
        <taxon>Bauhiniinae</taxon>
        <taxon>Bauhinia</taxon>
    </lineage>
</organism>